<feature type="region of interest" description="Disordered" evidence="1">
    <location>
        <begin position="229"/>
        <end position="265"/>
    </location>
</feature>
<feature type="compositionally biased region" description="Low complexity" evidence="1">
    <location>
        <begin position="229"/>
        <end position="248"/>
    </location>
</feature>
<keyword evidence="2" id="KW-0732">Signal</keyword>
<dbReference type="EMBL" id="ML996698">
    <property type="protein sequence ID" value="KAF2399202.1"/>
    <property type="molecule type" value="Genomic_DNA"/>
</dbReference>
<dbReference type="OrthoDB" id="10670836at2759"/>
<dbReference type="Proteomes" id="UP000799640">
    <property type="component" value="Unassembled WGS sequence"/>
</dbReference>
<proteinExistence type="predicted"/>
<evidence type="ECO:0000313" key="4">
    <source>
        <dbReference type="Proteomes" id="UP000799640"/>
    </source>
</evidence>
<keyword evidence="4" id="KW-1185">Reference proteome</keyword>
<evidence type="ECO:0000256" key="2">
    <source>
        <dbReference type="SAM" id="SignalP"/>
    </source>
</evidence>
<gene>
    <name evidence="3" type="ORF">EJ06DRAFT_531522</name>
</gene>
<feature type="chain" id="PRO_5026122429" evidence="2">
    <location>
        <begin position="24"/>
        <end position="327"/>
    </location>
</feature>
<dbReference type="PROSITE" id="PS51257">
    <property type="entry name" value="PROKAR_LIPOPROTEIN"/>
    <property type="match status" value="1"/>
</dbReference>
<protein>
    <submittedName>
        <fullName evidence="3">Uncharacterized protein</fullName>
    </submittedName>
</protein>
<reference evidence="3" key="1">
    <citation type="journal article" date="2020" name="Stud. Mycol.">
        <title>101 Dothideomycetes genomes: a test case for predicting lifestyles and emergence of pathogens.</title>
        <authorList>
            <person name="Haridas S."/>
            <person name="Albert R."/>
            <person name="Binder M."/>
            <person name="Bloem J."/>
            <person name="Labutti K."/>
            <person name="Salamov A."/>
            <person name="Andreopoulos B."/>
            <person name="Baker S."/>
            <person name="Barry K."/>
            <person name="Bills G."/>
            <person name="Bluhm B."/>
            <person name="Cannon C."/>
            <person name="Castanera R."/>
            <person name="Culley D."/>
            <person name="Daum C."/>
            <person name="Ezra D."/>
            <person name="Gonzalez J."/>
            <person name="Henrissat B."/>
            <person name="Kuo A."/>
            <person name="Liang C."/>
            <person name="Lipzen A."/>
            <person name="Lutzoni F."/>
            <person name="Magnuson J."/>
            <person name="Mondo S."/>
            <person name="Nolan M."/>
            <person name="Ohm R."/>
            <person name="Pangilinan J."/>
            <person name="Park H.-J."/>
            <person name="Ramirez L."/>
            <person name="Alfaro M."/>
            <person name="Sun H."/>
            <person name="Tritt A."/>
            <person name="Yoshinaga Y."/>
            <person name="Zwiers L.-H."/>
            <person name="Turgeon B."/>
            <person name="Goodwin S."/>
            <person name="Spatafora J."/>
            <person name="Crous P."/>
            <person name="Grigoriev I."/>
        </authorList>
    </citation>
    <scope>NUCLEOTIDE SEQUENCE</scope>
    <source>
        <strain evidence="3">CBS 262.69</strain>
    </source>
</reference>
<feature type="signal peptide" evidence="2">
    <location>
        <begin position="1"/>
        <end position="23"/>
    </location>
</feature>
<organism evidence="3 4">
    <name type="scientific">Trichodelitschia bisporula</name>
    <dbReference type="NCBI Taxonomy" id="703511"/>
    <lineage>
        <taxon>Eukaryota</taxon>
        <taxon>Fungi</taxon>
        <taxon>Dikarya</taxon>
        <taxon>Ascomycota</taxon>
        <taxon>Pezizomycotina</taxon>
        <taxon>Dothideomycetes</taxon>
        <taxon>Dothideomycetes incertae sedis</taxon>
        <taxon>Phaeotrichales</taxon>
        <taxon>Phaeotrichaceae</taxon>
        <taxon>Trichodelitschia</taxon>
    </lineage>
</organism>
<evidence type="ECO:0000256" key="1">
    <source>
        <dbReference type="SAM" id="MobiDB-lite"/>
    </source>
</evidence>
<accession>A0A6G1HT72</accession>
<dbReference type="AlphaFoldDB" id="A0A6G1HT72"/>
<name>A0A6G1HT72_9PEZI</name>
<sequence length="327" mass="33327">MRSPSLELLRVLSLLVGVHFAAAATSSAGSCGGECTVEAPIPWVTSWTSIALPTTVTDKVILIVDEENHTTKTVTSRVTLPASAVVVKQPPTNSEGIAIATYSRVGQGIITLTYPSATINWASAYHLTGSVSTTINGKGVCVANTDIAWPTDETSKLTQPPLATPTGGDKYGLFFTTDVKMNGYPSGWEAMLKSREVAWQSCARVANAPAGAQGQVLVLTETEISTLPKAKGAKTSAPTTTTASQSGPIAAVTGGPKRTSTSVVTEEAIPTGTSEGLGGYIATGMGGVNGVSSPSPSVQQATGGAGRILLSGSALGGLAASLFWVIF</sequence>
<evidence type="ECO:0000313" key="3">
    <source>
        <dbReference type="EMBL" id="KAF2399202.1"/>
    </source>
</evidence>